<keyword evidence="1" id="KW-0997">Cell inner membrane</keyword>
<keyword evidence="2" id="KW-0812">Transmembrane</keyword>
<feature type="transmembrane region" description="Helical" evidence="2">
    <location>
        <begin position="54"/>
        <end position="72"/>
    </location>
</feature>
<gene>
    <name evidence="4" type="ORF">OKW52_01205</name>
</gene>
<feature type="transmembrane region" description="Helical" evidence="2">
    <location>
        <begin position="502"/>
        <end position="522"/>
    </location>
</feature>
<organism evidence="4 5">
    <name type="scientific">Pararhodobacter zhoushanensis</name>
    <dbReference type="NCBI Taxonomy" id="2479545"/>
    <lineage>
        <taxon>Bacteria</taxon>
        <taxon>Pseudomonadati</taxon>
        <taxon>Pseudomonadota</taxon>
        <taxon>Alphaproteobacteria</taxon>
        <taxon>Rhodobacterales</taxon>
        <taxon>Paracoccaceae</taxon>
        <taxon>Pararhodobacter</taxon>
    </lineage>
</organism>
<evidence type="ECO:0000256" key="2">
    <source>
        <dbReference type="SAM" id="Phobius"/>
    </source>
</evidence>
<keyword evidence="2" id="KW-0472">Membrane</keyword>
<dbReference type="Pfam" id="PF06808">
    <property type="entry name" value="DctM"/>
    <property type="match status" value="1"/>
</dbReference>
<dbReference type="InterPro" id="IPR011853">
    <property type="entry name" value="TRAP_DctM-Dct_fused"/>
</dbReference>
<feature type="transmembrane region" description="Helical" evidence="2">
    <location>
        <begin position="374"/>
        <end position="394"/>
    </location>
</feature>
<evidence type="ECO:0000259" key="3">
    <source>
        <dbReference type="Pfam" id="PF06808"/>
    </source>
</evidence>
<protein>
    <submittedName>
        <fullName evidence="4">TRAP transporter fused permease subunit</fullName>
    </submittedName>
</protein>
<evidence type="ECO:0000313" key="4">
    <source>
        <dbReference type="EMBL" id="MCW1930922.1"/>
    </source>
</evidence>
<dbReference type="RefSeq" id="WP_264504088.1">
    <property type="nucleotide sequence ID" value="NZ_JAPDFL010000001.1"/>
</dbReference>
<name>A0ABT3GTT1_9RHOB</name>
<feature type="transmembrane region" description="Helical" evidence="2">
    <location>
        <begin position="476"/>
        <end position="496"/>
    </location>
</feature>
<feature type="transmembrane region" description="Helical" evidence="2">
    <location>
        <begin position="231"/>
        <end position="260"/>
    </location>
</feature>
<feature type="transmembrane region" description="Helical" evidence="2">
    <location>
        <begin position="451"/>
        <end position="469"/>
    </location>
</feature>
<keyword evidence="1" id="KW-0813">Transport</keyword>
<evidence type="ECO:0000256" key="1">
    <source>
        <dbReference type="RuleBase" id="RU369079"/>
    </source>
</evidence>
<keyword evidence="2" id="KW-1133">Transmembrane helix</keyword>
<sequence>MADTPTMGDSDVQVSRDFVGYTKIVIASAITIAALLWGADLFRRFGLNILTQQFVAGMLGLCLALTFLHFPFRRLTRRDAVPPHDWVLAAIGLAAGLYLAVEIPNLVDLVLMRPRDGVIAGGALLVLSIEALRRSTGWALPIIVVLFLLYGLFGDFVPGMLQGRATDIERLTAYLAIDVNGMLGLPIIVACTVIIAFLLFGSLLSATGGAEFLSDLSLALMGRYRGGPAKIAVLASLLFGSVSGSAVANVVASGVITIPWMKRSGYSPARAAGIEAVASTGGQLMPPVMGASAFLIAEFLQIPFSQVLLAALVPAILYYLALFIIIDLDAGKAGIKAIPASELPRAGTVLKAGWHYFLPFVVMIYALFSLNWQPQMAVVAAIGALLVTALAFGYKGKRPRIADLFASIYRTGLGALDIIVITAGAGMVIGVLSLTGLGFSLTLTLVSVGEGNLFLLLLISAVVCIILGMGLPTVGVYVLLAALVAPAIVELGVLPISAHLYVMYFGLLSFLTPPVAVAAYAAATIAKADPLSTALHSMRLGWTAYIVPFLFVSSPALVMQGAPLEIVLATSTAVFGVFLCSVGMVGFMVRPLGPLHRLVFFVTGILALVPYNAFAGADYTDVIGVLLGVVLLGWEFWHRYSTARRIALADAAD</sequence>
<comment type="function">
    <text evidence="1">Part of the tripartite ATP-independent periplasmic (TRAP) transport system.</text>
</comment>
<feature type="transmembrane region" description="Helical" evidence="2">
    <location>
        <begin position="349"/>
        <end position="368"/>
    </location>
</feature>
<feature type="transmembrane region" description="Helical" evidence="2">
    <location>
        <begin position="415"/>
        <end position="439"/>
    </location>
</feature>
<dbReference type="NCBIfam" id="TIGR02123">
    <property type="entry name" value="TRAP_fused"/>
    <property type="match status" value="1"/>
</dbReference>
<accession>A0ABT3GTT1</accession>
<comment type="subcellular location">
    <subcellularLocation>
        <location evidence="1">Cell inner membrane</location>
        <topology evidence="1">Multi-pass membrane protein</topology>
    </subcellularLocation>
</comment>
<feature type="transmembrane region" description="Helical" evidence="2">
    <location>
        <begin position="595"/>
        <end position="613"/>
    </location>
</feature>
<dbReference type="Proteomes" id="UP001208938">
    <property type="component" value="Unassembled WGS sequence"/>
</dbReference>
<proteinExistence type="predicted"/>
<dbReference type="PANTHER" id="PTHR43849:SF2">
    <property type="entry name" value="BLL3936 PROTEIN"/>
    <property type="match status" value="1"/>
</dbReference>
<feature type="transmembrane region" description="Helical" evidence="2">
    <location>
        <begin position="182"/>
        <end position="204"/>
    </location>
</feature>
<feature type="transmembrane region" description="Helical" evidence="2">
    <location>
        <begin position="20"/>
        <end position="42"/>
    </location>
</feature>
<dbReference type="InterPro" id="IPR010656">
    <property type="entry name" value="DctM"/>
</dbReference>
<keyword evidence="5" id="KW-1185">Reference proteome</keyword>
<feature type="domain" description="TRAP C4-dicarboxylate transport system permease DctM subunit" evidence="3">
    <location>
        <begin position="126"/>
        <end position="561"/>
    </location>
</feature>
<reference evidence="4 5" key="1">
    <citation type="submission" date="2022-10" db="EMBL/GenBank/DDBJ databases">
        <title>Pararhodobacter sp. nov., isolated from marine algae.</title>
        <authorList>
            <person name="Choi B.J."/>
            <person name="Kim J.M."/>
            <person name="Lee J.K."/>
            <person name="Choi D.G."/>
            <person name="Jeon C.O."/>
        </authorList>
    </citation>
    <scope>NUCLEOTIDE SEQUENCE [LARGE SCALE GENOMIC DNA]</scope>
    <source>
        <strain evidence="4 5">ZQ420</strain>
    </source>
</reference>
<feature type="transmembrane region" description="Helical" evidence="2">
    <location>
        <begin position="84"/>
        <end position="103"/>
    </location>
</feature>
<dbReference type="PANTHER" id="PTHR43849">
    <property type="entry name" value="BLL3936 PROTEIN"/>
    <property type="match status" value="1"/>
</dbReference>
<feature type="transmembrane region" description="Helical" evidence="2">
    <location>
        <begin position="619"/>
        <end position="637"/>
    </location>
</feature>
<keyword evidence="1" id="KW-1003">Cell membrane</keyword>
<feature type="transmembrane region" description="Helical" evidence="2">
    <location>
        <begin position="566"/>
        <end position="588"/>
    </location>
</feature>
<feature type="transmembrane region" description="Helical" evidence="2">
    <location>
        <begin position="138"/>
        <end position="161"/>
    </location>
</feature>
<feature type="transmembrane region" description="Helical" evidence="2">
    <location>
        <begin position="308"/>
        <end position="328"/>
    </location>
</feature>
<dbReference type="EMBL" id="JAPDFL010000001">
    <property type="protein sequence ID" value="MCW1930922.1"/>
    <property type="molecule type" value="Genomic_DNA"/>
</dbReference>
<feature type="transmembrane region" description="Helical" evidence="2">
    <location>
        <begin position="542"/>
        <end position="560"/>
    </location>
</feature>
<evidence type="ECO:0000313" key="5">
    <source>
        <dbReference type="Proteomes" id="UP001208938"/>
    </source>
</evidence>
<comment type="caution">
    <text evidence="4">The sequence shown here is derived from an EMBL/GenBank/DDBJ whole genome shotgun (WGS) entry which is preliminary data.</text>
</comment>